<dbReference type="Proteomes" id="UP001501456">
    <property type="component" value="Unassembled WGS sequence"/>
</dbReference>
<evidence type="ECO:0000256" key="3">
    <source>
        <dbReference type="ARBA" id="ARBA00022519"/>
    </source>
</evidence>
<evidence type="ECO:0000313" key="13">
    <source>
        <dbReference type="EMBL" id="GAA3773533.1"/>
    </source>
</evidence>
<evidence type="ECO:0000256" key="10">
    <source>
        <dbReference type="ARBA" id="ARBA00042775"/>
    </source>
</evidence>
<gene>
    <name evidence="13" type="ORF">GCM10022271_01990</name>
</gene>
<feature type="domain" description="PpiC" evidence="12">
    <location>
        <begin position="346"/>
        <end position="452"/>
    </location>
</feature>
<keyword evidence="3" id="KW-0997">Cell inner membrane</keyword>
<keyword evidence="14" id="KW-1185">Reference proteome</keyword>
<organism evidence="13 14">
    <name type="scientific">Corallibacter vietnamensis</name>
    <dbReference type="NCBI Taxonomy" id="904130"/>
    <lineage>
        <taxon>Bacteria</taxon>
        <taxon>Pseudomonadati</taxon>
        <taxon>Bacteroidota</taxon>
        <taxon>Flavobacteriia</taxon>
        <taxon>Flavobacteriales</taxon>
        <taxon>Flavobacteriaceae</taxon>
        <taxon>Corallibacter</taxon>
    </lineage>
</organism>
<dbReference type="PANTHER" id="PTHR47529">
    <property type="entry name" value="PEPTIDYL-PROLYL CIS-TRANS ISOMERASE D"/>
    <property type="match status" value="1"/>
</dbReference>
<dbReference type="PANTHER" id="PTHR47529:SF1">
    <property type="entry name" value="PERIPLASMIC CHAPERONE PPID"/>
    <property type="match status" value="1"/>
</dbReference>
<keyword evidence="6" id="KW-0472">Membrane</keyword>
<dbReference type="RefSeq" id="WP_344726143.1">
    <property type="nucleotide sequence ID" value="NZ_BAABBI010000001.1"/>
</dbReference>
<dbReference type="InterPro" id="IPR000297">
    <property type="entry name" value="PPIase_PpiC"/>
</dbReference>
<keyword evidence="11 13" id="KW-0413">Isomerase</keyword>
<keyword evidence="11" id="KW-0697">Rotamase</keyword>
<dbReference type="EMBL" id="BAABBI010000001">
    <property type="protein sequence ID" value="GAA3773533.1"/>
    <property type="molecule type" value="Genomic_DNA"/>
</dbReference>
<dbReference type="InterPro" id="IPR052029">
    <property type="entry name" value="PpiD_chaperone"/>
</dbReference>
<dbReference type="PROSITE" id="PS50198">
    <property type="entry name" value="PPIC_PPIASE_2"/>
    <property type="match status" value="1"/>
</dbReference>
<keyword evidence="7" id="KW-0143">Chaperone</keyword>
<dbReference type="SUPFAM" id="SSF54534">
    <property type="entry name" value="FKBP-like"/>
    <property type="match status" value="1"/>
</dbReference>
<dbReference type="Pfam" id="PF13616">
    <property type="entry name" value="Rotamase_3"/>
    <property type="match status" value="1"/>
</dbReference>
<comment type="subcellular location">
    <subcellularLocation>
        <location evidence="1">Cell inner membrane</location>
        <topology evidence="1">Single-pass type II membrane protein</topology>
        <orientation evidence="1">Periplasmic side</orientation>
    </subcellularLocation>
</comment>
<keyword evidence="5" id="KW-1133">Transmembrane helix</keyword>
<evidence type="ECO:0000256" key="2">
    <source>
        <dbReference type="ARBA" id="ARBA00022475"/>
    </source>
</evidence>
<dbReference type="Gene3D" id="3.10.50.40">
    <property type="match status" value="1"/>
</dbReference>
<name>A0ABP7GRT6_9FLAO</name>
<evidence type="ECO:0000256" key="6">
    <source>
        <dbReference type="ARBA" id="ARBA00023136"/>
    </source>
</evidence>
<dbReference type="SUPFAM" id="SSF109998">
    <property type="entry name" value="Triger factor/SurA peptide-binding domain-like"/>
    <property type="match status" value="1"/>
</dbReference>
<evidence type="ECO:0000256" key="7">
    <source>
        <dbReference type="ARBA" id="ARBA00023186"/>
    </source>
</evidence>
<protein>
    <recommendedName>
        <fullName evidence="9">Periplasmic chaperone PpiD</fullName>
    </recommendedName>
    <alternativeName>
        <fullName evidence="10">Periplasmic folding chaperone</fullName>
    </alternativeName>
</protein>
<keyword evidence="2" id="KW-1003">Cell membrane</keyword>
<evidence type="ECO:0000256" key="11">
    <source>
        <dbReference type="PROSITE-ProRule" id="PRU00278"/>
    </source>
</evidence>
<dbReference type="Pfam" id="PF13623">
    <property type="entry name" value="SurA_N_2"/>
    <property type="match status" value="1"/>
</dbReference>
<evidence type="ECO:0000256" key="1">
    <source>
        <dbReference type="ARBA" id="ARBA00004382"/>
    </source>
</evidence>
<proteinExistence type="inferred from homology"/>
<evidence type="ECO:0000313" key="14">
    <source>
        <dbReference type="Proteomes" id="UP001501456"/>
    </source>
</evidence>
<keyword evidence="4" id="KW-0812">Transmembrane</keyword>
<evidence type="ECO:0000256" key="9">
    <source>
        <dbReference type="ARBA" id="ARBA00040743"/>
    </source>
</evidence>
<evidence type="ECO:0000256" key="4">
    <source>
        <dbReference type="ARBA" id="ARBA00022692"/>
    </source>
</evidence>
<comment type="caution">
    <text evidence="13">The sequence shown here is derived from an EMBL/GenBank/DDBJ whole genome shotgun (WGS) entry which is preliminary data.</text>
</comment>
<accession>A0ABP7GRT6</accession>
<dbReference type="InterPro" id="IPR027304">
    <property type="entry name" value="Trigger_fact/SurA_dom_sf"/>
</dbReference>
<evidence type="ECO:0000256" key="8">
    <source>
        <dbReference type="ARBA" id="ARBA00038408"/>
    </source>
</evidence>
<evidence type="ECO:0000259" key="12">
    <source>
        <dbReference type="PROSITE" id="PS50198"/>
    </source>
</evidence>
<sequence length="706" mass="78100">MAVLNKIRQRSLFLILIIALALFSFVLADLFRNGSALTSKSQNIVATINGKDITREDFMQKVEIAQQQTPSATSNQIMNRVWDQEVRQAVMQTQFDHLEISIEKDQVKELLKGALSNNPNFLNEDGIFDEAKLSEYIANLKATSAQAYQQWKDYENSLALNAMQQDYFNMVKSGMTGTLAEGELEHKLEGDKVDIKFVQIPYASIPDSTVTVSKSEINNYINAHKKQYEVQASRSIRYVEFKEVASVEDENAIKNELAELLKDRVVYNEVAKTNDTIIGFQKVTNYKEYVNANSDQKFDDRFVFKSSLPSVAADSIFNLNVGEVYGPYKDNNQFKITKMVAVTQLPDSVKARHILIPFVGASSAPEDAQVKTDAKKTADSLLAILKNDTSKFGEFVTEFSSDQGSVNNGGSYDYFPYNRMVPAFRDFTFENNTGDLGVVETPYGFHIIEIEGQKNKQRAVKVATIARTIEPSDATIDNVFRDASSFEIAVEKSEFPTVAEEKGYVIRPVSKMKVLDENIPGLGNQRSIVRWAFEEGTDIGDVKRFTTPTGYAIVQLTEINVAGMMNTEDASVTALPIIRKQKKAEIVKNRVTATTLDALASAEGQTVRSSLAINMKNPTISGAGKEGVVVGAAFGLEEGETSGLIEGEKGVYMVQVTKKTPATALDNYQGFANQVSNTKAATVNSKLYNALKDAAEIEDNRAATVQ</sequence>
<dbReference type="InterPro" id="IPR046357">
    <property type="entry name" value="PPIase_dom_sf"/>
</dbReference>
<comment type="similarity">
    <text evidence="8">Belongs to the PpiD chaperone family.</text>
</comment>
<reference evidence="14" key="1">
    <citation type="journal article" date="2019" name="Int. J. Syst. Evol. Microbiol.">
        <title>The Global Catalogue of Microorganisms (GCM) 10K type strain sequencing project: providing services to taxonomists for standard genome sequencing and annotation.</title>
        <authorList>
            <consortium name="The Broad Institute Genomics Platform"/>
            <consortium name="The Broad Institute Genome Sequencing Center for Infectious Disease"/>
            <person name="Wu L."/>
            <person name="Ma J."/>
        </authorList>
    </citation>
    <scope>NUCLEOTIDE SEQUENCE [LARGE SCALE GENOMIC DNA]</scope>
    <source>
        <strain evidence="14">JCM 17525</strain>
    </source>
</reference>
<evidence type="ECO:0000256" key="5">
    <source>
        <dbReference type="ARBA" id="ARBA00022989"/>
    </source>
</evidence>
<dbReference type="GO" id="GO:0016853">
    <property type="term" value="F:isomerase activity"/>
    <property type="evidence" value="ECO:0007669"/>
    <property type="project" value="UniProtKB-KW"/>
</dbReference>